<evidence type="ECO:0000256" key="1">
    <source>
        <dbReference type="SAM" id="MobiDB-lite"/>
    </source>
</evidence>
<protein>
    <submittedName>
        <fullName evidence="4">SH3 type 3 domain protein</fullName>
    </submittedName>
</protein>
<feature type="domain" description="SH3b" evidence="3">
    <location>
        <begin position="23"/>
        <end position="84"/>
    </location>
</feature>
<feature type="signal peptide" evidence="2">
    <location>
        <begin position="1"/>
        <end position="23"/>
    </location>
</feature>
<accession>B2JGN6</accession>
<keyword evidence="5" id="KW-1185">Reference proteome</keyword>
<organism evidence="4 5">
    <name type="scientific">Paraburkholderia phymatum (strain DSM 17167 / CIP 108236 / LMG 21445 / STM815)</name>
    <name type="common">Burkholderia phymatum</name>
    <dbReference type="NCBI Taxonomy" id="391038"/>
    <lineage>
        <taxon>Bacteria</taxon>
        <taxon>Pseudomonadati</taxon>
        <taxon>Pseudomonadota</taxon>
        <taxon>Betaproteobacteria</taxon>
        <taxon>Burkholderiales</taxon>
        <taxon>Burkholderiaceae</taxon>
        <taxon>Paraburkholderia</taxon>
    </lineage>
</organism>
<feature type="chain" id="PRO_5002777210" evidence="2">
    <location>
        <begin position="24"/>
        <end position="259"/>
    </location>
</feature>
<dbReference type="OrthoDB" id="8854384at2"/>
<feature type="region of interest" description="Disordered" evidence="1">
    <location>
        <begin position="134"/>
        <end position="259"/>
    </location>
</feature>
<dbReference type="InterPro" id="IPR003646">
    <property type="entry name" value="SH3-like_bac-type"/>
</dbReference>
<reference evidence="5" key="1">
    <citation type="journal article" date="2014" name="Stand. Genomic Sci.">
        <title>Complete genome sequence of Burkholderia phymatum STM815(T), a broad host range and efficient nitrogen-fixing symbiont of Mimosa species.</title>
        <authorList>
            <person name="Moulin L."/>
            <person name="Klonowska A."/>
            <person name="Caroline B."/>
            <person name="Booth K."/>
            <person name="Vriezen J.A."/>
            <person name="Melkonian R."/>
            <person name="James E.K."/>
            <person name="Young J.P."/>
            <person name="Bena G."/>
            <person name="Hauser L."/>
            <person name="Land M."/>
            <person name="Kyrpides N."/>
            <person name="Bruce D."/>
            <person name="Chain P."/>
            <person name="Copeland A."/>
            <person name="Pitluck S."/>
            <person name="Woyke T."/>
            <person name="Lizotte-Waniewski M."/>
            <person name="Bristow J."/>
            <person name="Riley M."/>
        </authorList>
    </citation>
    <scope>NUCLEOTIDE SEQUENCE [LARGE SCALE GENOMIC DNA]</scope>
    <source>
        <strain evidence="5">DSM 17167 / CIP 108236 / LMG 21445 / STM815</strain>
    </source>
</reference>
<name>B2JGN6_PARP8</name>
<evidence type="ECO:0000313" key="4">
    <source>
        <dbReference type="EMBL" id="ACC70221.1"/>
    </source>
</evidence>
<dbReference type="Gene3D" id="2.30.30.40">
    <property type="entry name" value="SH3 Domains"/>
    <property type="match status" value="1"/>
</dbReference>
<dbReference type="KEGG" id="bph:Bphy_1032"/>
<dbReference type="EMBL" id="CP001043">
    <property type="protein sequence ID" value="ACC70221.1"/>
    <property type="molecule type" value="Genomic_DNA"/>
</dbReference>
<evidence type="ECO:0000256" key="2">
    <source>
        <dbReference type="SAM" id="SignalP"/>
    </source>
</evidence>
<feature type="compositionally biased region" description="Pro residues" evidence="1">
    <location>
        <begin position="246"/>
        <end position="259"/>
    </location>
</feature>
<keyword evidence="2" id="KW-0732">Signal</keyword>
<sequence length="259" mass="26768" precursor="true">MRMRVACAAVAGALTMASGAASAQTEAYTSTPVYLYAGPAQDYPIVAQLPAGQPVTVYGCVSGYTWCDVAIPQARGWVYGGDLAYPYQGSNVPVMTYGTALGLPLITFSLGTYWGHYYRERPWYPDRSRWEHHAPPPNRPLPPGHPPPPQGANRPPPASPRPEPAPQPPGAEHGHRPGPPQPPPGQRGEPQPGQGARPPGPPPGQMGAPAPGHAPAQGGRPPGPPAAPPPARPAGPPPAHGGNSAPRPPEPPGPGNANH</sequence>
<dbReference type="RefSeq" id="WP_012400435.1">
    <property type="nucleotide sequence ID" value="NC_010622.1"/>
</dbReference>
<proteinExistence type="predicted"/>
<dbReference type="Pfam" id="PF08239">
    <property type="entry name" value="SH3_3"/>
    <property type="match status" value="1"/>
</dbReference>
<evidence type="ECO:0000313" key="5">
    <source>
        <dbReference type="Proteomes" id="UP000001192"/>
    </source>
</evidence>
<dbReference type="PRINTS" id="PR01217">
    <property type="entry name" value="PRICHEXTENSN"/>
</dbReference>
<feature type="compositionally biased region" description="Pro residues" evidence="1">
    <location>
        <begin position="221"/>
        <end position="239"/>
    </location>
</feature>
<feature type="compositionally biased region" description="Low complexity" evidence="1">
    <location>
        <begin position="205"/>
        <end position="219"/>
    </location>
</feature>
<dbReference type="AlphaFoldDB" id="B2JGN6"/>
<evidence type="ECO:0000259" key="3">
    <source>
        <dbReference type="SMART" id="SM00287"/>
    </source>
</evidence>
<gene>
    <name evidence="4" type="ordered locus">Bphy_1032</name>
</gene>
<dbReference type="HOGENOM" id="CLU_081576_1_0_4"/>
<dbReference type="eggNOG" id="COG4991">
    <property type="taxonomic scope" value="Bacteria"/>
</dbReference>
<feature type="compositionally biased region" description="Pro residues" evidence="1">
    <location>
        <begin position="135"/>
        <end position="169"/>
    </location>
</feature>
<dbReference type="STRING" id="391038.Bphy_1032"/>
<feature type="compositionally biased region" description="Low complexity" evidence="1">
    <location>
        <begin position="186"/>
        <end position="197"/>
    </location>
</feature>
<dbReference type="SMART" id="SM00287">
    <property type="entry name" value="SH3b"/>
    <property type="match status" value="1"/>
</dbReference>
<dbReference type="Proteomes" id="UP000001192">
    <property type="component" value="Chromosome 1"/>
</dbReference>